<evidence type="ECO:0000259" key="2">
    <source>
        <dbReference type="Pfam" id="PF01145"/>
    </source>
</evidence>
<dbReference type="Proteomes" id="UP000177690">
    <property type="component" value="Unassembled WGS sequence"/>
</dbReference>
<evidence type="ECO:0000313" key="4">
    <source>
        <dbReference type="Proteomes" id="UP000177690"/>
    </source>
</evidence>
<sequence length="287" mass="32567">MLTFVAFISAMIFAFSIVCLFARIVPPFMGAIVVRLGTPVRSIGPGLHFVLWPIESISEPTSLREKVIDDKMMTETRGDFDGDSGEEVVPLDFSIEYAPIQEWLIAFLTYTSSHLEDAIKQRIKSLLSIAVRKRKNRDEVYDSLKMITQEVQDEFFQNFSTQYGVRIRFMIDDPELPKELAEAEVKREIQKKENERRKLDVVAMADLAKHLVELSKPNEDAEPTLTFEKGIEKAQVQLKIVPETRTTYDLGDNAVQAFGGASGVFWGILNKIFSKSKSKPKSKPKKN</sequence>
<keyword evidence="1" id="KW-0472">Membrane</keyword>
<dbReference type="EMBL" id="MHJL01000010">
    <property type="protein sequence ID" value="OGY67982.1"/>
    <property type="molecule type" value="Genomic_DNA"/>
</dbReference>
<accession>A0A1G1ZTU9</accession>
<organism evidence="3 4">
    <name type="scientific">Candidatus Harrisonbacteria bacterium RIFCSPLOWO2_02_FULL_41_13b</name>
    <dbReference type="NCBI Taxonomy" id="1798409"/>
    <lineage>
        <taxon>Bacteria</taxon>
        <taxon>Candidatus Harrisoniibacteriota</taxon>
    </lineage>
</organism>
<evidence type="ECO:0000313" key="3">
    <source>
        <dbReference type="EMBL" id="OGY67982.1"/>
    </source>
</evidence>
<evidence type="ECO:0000256" key="1">
    <source>
        <dbReference type="SAM" id="Phobius"/>
    </source>
</evidence>
<dbReference type="InterPro" id="IPR001107">
    <property type="entry name" value="Band_7"/>
</dbReference>
<feature type="transmembrane region" description="Helical" evidence="1">
    <location>
        <begin position="6"/>
        <end position="25"/>
    </location>
</feature>
<proteinExistence type="predicted"/>
<protein>
    <recommendedName>
        <fullName evidence="2">Band 7 domain-containing protein</fullName>
    </recommendedName>
</protein>
<dbReference type="AlphaFoldDB" id="A0A1G1ZTU9"/>
<feature type="domain" description="Band 7" evidence="2">
    <location>
        <begin position="31"/>
        <end position="196"/>
    </location>
</feature>
<reference evidence="3 4" key="1">
    <citation type="journal article" date="2016" name="Nat. Commun.">
        <title>Thousands of microbial genomes shed light on interconnected biogeochemical processes in an aquifer system.</title>
        <authorList>
            <person name="Anantharaman K."/>
            <person name="Brown C.T."/>
            <person name="Hug L.A."/>
            <person name="Sharon I."/>
            <person name="Castelle C.J."/>
            <person name="Probst A.J."/>
            <person name="Thomas B.C."/>
            <person name="Singh A."/>
            <person name="Wilkins M.J."/>
            <person name="Karaoz U."/>
            <person name="Brodie E.L."/>
            <person name="Williams K.H."/>
            <person name="Hubbard S.S."/>
            <person name="Banfield J.F."/>
        </authorList>
    </citation>
    <scope>NUCLEOTIDE SEQUENCE [LARGE SCALE GENOMIC DNA]</scope>
</reference>
<gene>
    <name evidence="3" type="ORF">A3I24_03230</name>
</gene>
<dbReference type="Pfam" id="PF01145">
    <property type="entry name" value="Band_7"/>
    <property type="match status" value="1"/>
</dbReference>
<name>A0A1G1ZTU9_9BACT</name>
<comment type="caution">
    <text evidence="3">The sequence shown here is derived from an EMBL/GenBank/DDBJ whole genome shotgun (WGS) entry which is preliminary data.</text>
</comment>
<keyword evidence="1" id="KW-0812">Transmembrane</keyword>
<keyword evidence="1" id="KW-1133">Transmembrane helix</keyword>